<dbReference type="EMBL" id="SLZV01000026">
    <property type="protein sequence ID" value="TCS64424.1"/>
    <property type="molecule type" value="Genomic_DNA"/>
</dbReference>
<proteinExistence type="inferred from homology"/>
<reference evidence="3 6" key="1">
    <citation type="journal article" date="2018" name="Int. J. Syst. Evol. Microbiol.">
        <title>Draft Genome Sequence of Faecalimonas umbilicata JCM 30896T, an Acetate-Producing Bacterium Isolated from Human Feces.</title>
        <authorList>
            <person name="Sakamoto M."/>
            <person name="Ikeyama N."/>
            <person name="Yuki M."/>
            <person name="Ohkuma M."/>
        </authorList>
    </citation>
    <scope>NUCLEOTIDE SEQUENCE [LARGE SCALE GENOMIC DNA]</scope>
    <source>
        <strain evidence="3 6">EGH7</strain>
    </source>
</reference>
<dbReference type="SUPFAM" id="SSF52540">
    <property type="entry name" value="P-loop containing nucleoside triphosphate hydrolases"/>
    <property type="match status" value="1"/>
</dbReference>
<evidence type="ECO:0000313" key="6">
    <source>
        <dbReference type="Proteomes" id="UP000702954"/>
    </source>
</evidence>
<dbReference type="CDD" id="cd01130">
    <property type="entry name" value="VirB11-like_ATPase"/>
    <property type="match status" value="1"/>
</dbReference>
<dbReference type="InterPro" id="IPR001482">
    <property type="entry name" value="T2SS/T4SS_dom"/>
</dbReference>
<dbReference type="Gene3D" id="3.40.50.300">
    <property type="entry name" value="P-loop containing nucleotide triphosphate hydrolases"/>
    <property type="match status" value="1"/>
</dbReference>
<evidence type="ECO:0000313" key="5">
    <source>
        <dbReference type="Proteomes" id="UP000294613"/>
    </source>
</evidence>
<dbReference type="GO" id="GO:0016887">
    <property type="term" value="F:ATP hydrolysis activity"/>
    <property type="evidence" value="ECO:0007669"/>
    <property type="project" value="InterPro"/>
</dbReference>
<comment type="caution">
    <text evidence="4">The sequence shown here is derived from an EMBL/GenBank/DDBJ whole genome shotgun (WGS) entry which is preliminary data.</text>
</comment>
<evidence type="ECO:0000313" key="4">
    <source>
        <dbReference type="EMBL" id="TCS64424.1"/>
    </source>
</evidence>
<accession>A0A4R3JF17</accession>
<reference evidence="4 5" key="2">
    <citation type="submission" date="2019-03" db="EMBL/GenBank/DDBJ databases">
        <title>Genomic Encyclopedia of Type Strains, Phase IV (KMG-IV): sequencing the most valuable type-strain genomes for metagenomic binning, comparative biology and taxonomic classification.</title>
        <authorList>
            <person name="Goeker M."/>
        </authorList>
    </citation>
    <scope>NUCLEOTIDE SEQUENCE [LARGE SCALE GENOMIC DNA]</scope>
    <source>
        <strain evidence="4 5">DSM 103426</strain>
    </source>
</reference>
<dbReference type="Proteomes" id="UP000294613">
    <property type="component" value="Unassembled WGS sequence"/>
</dbReference>
<keyword evidence="6" id="KW-1185">Reference proteome</keyword>
<evidence type="ECO:0000259" key="2">
    <source>
        <dbReference type="Pfam" id="PF00437"/>
    </source>
</evidence>
<dbReference type="EMBL" id="BHEO01000002">
    <property type="protein sequence ID" value="GBU03810.1"/>
    <property type="molecule type" value="Genomic_DNA"/>
</dbReference>
<gene>
    <name evidence="4" type="ORF">EDD74_12633</name>
    <name evidence="3" type="ORF">FAEUMB_03510</name>
</gene>
<dbReference type="Proteomes" id="UP000702954">
    <property type="component" value="Unassembled WGS sequence"/>
</dbReference>
<sequence length="400" mass="45139">MRDTEHLYQKIMEELDLSREIEDEALMELIYTVLSEERREHYMSLQEMNMLGKELFNAFRKLDILQDLIEDEEITEIMINGAQHIFMEKAGVVTRLEKRFASRQKLEDVVQQIVAGSNRIVNEANPIVDARLPDGSRVNVVLAPIALNGPIVTIRKFPKEAMTMERLKKFEAISEEAADFLEQAVKARYNIFISGGTGSGKTSMLNALAQHIPAGERVITIEDNAELQIRGIENLVRLEARNANVEGTGEISIRDLIKSALRMRPDRIVVGEVRGSEAIDMLQAMNTGHDGSLSTGHANSTKDMFSRLETMVLMGVDLPLSAVQRQIASAIDLVVHLGRLRDKSRKVLEISEVLAYEEGEIKVQSLYRFEETGRKDGKVQGRLKWVHELQKKEKLLAAGY</sequence>
<evidence type="ECO:0000313" key="3">
    <source>
        <dbReference type="EMBL" id="GBU03810.1"/>
    </source>
</evidence>
<organism evidence="4 5">
    <name type="scientific">Faecalimonas umbilicata</name>
    <dbReference type="NCBI Taxonomy" id="1912855"/>
    <lineage>
        <taxon>Bacteria</taxon>
        <taxon>Bacillati</taxon>
        <taxon>Bacillota</taxon>
        <taxon>Clostridia</taxon>
        <taxon>Lachnospirales</taxon>
        <taxon>Lachnospiraceae</taxon>
        <taxon>Faecalimonas</taxon>
    </lineage>
</organism>
<dbReference type="Gene3D" id="3.30.450.380">
    <property type="match status" value="1"/>
</dbReference>
<name>A0A4R3JF17_9FIRM</name>
<feature type="domain" description="Bacterial type II secretion system protein E" evidence="2">
    <location>
        <begin position="63"/>
        <end position="355"/>
    </location>
</feature>
<dbReference type="RefSeq" id="WP_116441038.1">
    <property type="nucleotide sequence ID" value="NZ_BHEO01000002.1"/>
</dbReference>
<dbReference type="InterPro" id="IPR050921">
    <property type="entry name" value="T4SS_GSP_E_ATPase"/>
</dbReference>
<dbReference type="PANTHER" id="PTHR30486">
    <property type="entry name" value="TWITCHING MOTILITY PROTEIN PILT"/>
    <property type="match status" value="1"/>
</dbReference>
<dbReference type="Pfam" id="PF00437">
    <property type="entry name" value="T2SSE"/>
    <property type="match status" value="1"/>
</dbReference>
<comment type="similarity">
    <text evidence="1">Belongs to the GSP E family.</text>
</comment>
<protein>
    <submittedName>
        <fullName evidence="4">Pilus assembly protein CpaF</fullName>
    </submittedName>
    <submittedName>
        <fullName evidence="3">Type II secretion system protein E</fullName>
    </submittedName>
</protein>
<dbReference type="AlphaFoldDB" id="A0A4R3JF17"/>
<dbReference type="PANTHER" id="PTHR30486:SF15">
    <property type="entry name" value="TYPE II_IV SECRETION SYSTEM ATPASE"/>
    <property type="match status" value="1"/>
</dbReference>
<evidence type="ECO:0000256" key="1">
    <source>
        <dbReference type="ARBA" id="ARBA00006611"/>
    </source>
</evidence>
<dbReference type="InterPro" id="IPR027417">
    <property type="entry name" value="P-loop_NTPase"/>
</dbReference>